<dbReference type="GO" id="GO:0005886">
    <property type="term" value="C:plasma membrane"/>
    <property type="evidence" value="ECO:0007669"/>
    <property type="project" value="UniProtKB-SubCell"/>
</dbReference>
<gene>
    <name evidence="8" type="ORF">SDC9_170227</name>
</gene>
<evidence type="ECO:0008006" key="9">
    <source>
        <dbReference type="Google" id="ProtNLM"/>
    </source>
</evidence>
<comment type="caution">
    <text evidence="8">The sequence shown here is derived from an EMBL/GenBank/DDBJ whole genome shotgun (WGS) entry which is preliminary data.</text>
</comment>
<dbReference type="SUPFAM" id="SSF103473">
    <property type="entry name" value="MFS general substrate transporter"/>
    <property type="match status" value="1"/>
</dbReference>
<dbReference type="PANTHER" id="PTHR43266">
    <property type="entry name" value="MACROLIDE-EFFLUX PROTEIN"/>
    <property type="match status" value="1"/>
</dbReference>
<evidence type="ECO:0000313" key="8">
    <source>
        <dbReference type="EMBL" id="MPN22843.1"/>
    </source>
</evidence>
<organism evidence="8">
    <name type="scientific">bioreactor metagenome</name>
    <dbReference type="NCBI Taxonomy" id="1076179"/>
    <lineage>
        <taxon>unclassified sequences</taxon>
        <taxon>metagenomes</taxon>
        <taxon>ecological metagenomes</taxon>
    </lineage>
</organism>
<comment type="subcellular location">
    <subcellularLocation>
        <location evidence="1">Cell membrane</location>
        <topology evidence="1">Multi-pass membrane protein</topology>
    </subcellularLocation>
</comment>
<dbReference type="InterPro" id="IPR036259">
    <property type="entry name" value="MFS_trans_sf"/>
</dbReference>
<keyword evidence="4 7" id="KW-0812">Transmembrane</keyword>
<keyword evidence="2" id="KW-0813">Transport</keyword>
<dbReference type="PANTHER" id="PTHR43266:SF2">
    <property type="entry name" value="MAJOR FACILITATOR SUPERFAMILY (MFS) PROFILE DOMAIN-CONTAINING PROTEIN"/>
    <property type="match status" value="1"/>
</dbReference>
<feature type="transmembrane region" description="Helical" evidence="7">
    <location>
        <begin position="36"/>
        <end position="55"/>
    </location>
</feature>
<evidence type="ECO:0000256" key="5">
    <source>
        <dbReference type="ARBA" id="ARBA00022989"/>
    </source>
</evidence>
<evidence type="ECO:0000256" key="6">
    <source>
        <dbReference type="ARBA" id="ARBA00023136"/>
    </source>
</evidence>
<protein>
    <recommendedName>
        <fullName evidence="9">Major facilitator superfamily (MFS) profile domain-containing protein</fullName>
    </recommendedName>
</protein>
<evidence type="ECO:0000256" key="4">
    <source>
        <dbReference type="ARBA" id="ARBA00022692"/>
    </source>
</evidence>
<feature type="transmembrane region" description="Helical" evidence="7">
    <location>
        <begin position="101"/>
        <end position="119"/>
    </location>
</feature>
<evidence type="ECO:0000256" key="2">
    <source>
        <dbReference type="ARBA" id="ARBA00022448"/>
    </source>
</evidence>
<dbReference type="AlphaFoldDB" id="A0A645GGI1"/>
<evidence type="ECO:0000256" key="7">
    <source>
        <dbReference type="SAM" id="Phobius"/>
    </source>
</evidence>
<keyword evidence="5 7" id="KW-1133">Transmembrane helix</keyword>
<evidence type="ECO:0000256" key="3">
    <source>
        <dbReference type="ARBA" id="ARBA00022475"/>
    </source>
</evidence>
<keyword evidence="3" id="KW-1003">Cell membrane</keyword>
<keyword evidence="6 7" id="KW-0472">Membrane</keyword>
<evidence type="ECO:0000256" key="1">
    <source>
        <dbReference type="ARBA" id="ARBA00004651"/>
    </source>
</evidence>
<feature type="transmembrane region" description="Helical" evidence="7">
    <location>
        <begin position="67"/>
        <end position="89"/>
    </location>
</feature>
<reference evidence="8" key="1">
    <citation type="submission" date="2019-08" db="EMBL/GenBank/DDBJ databases">
        <authorList>
            <person name="Kucharzyk K."/>
            <person name="Murdoch R.W."/>
            <person name="Higgins S."/>
            <person name="Loffler F."/>
        </authorList>
    </citation>
    <scope>NUCLEOTIDE SEQUENCE</scope>
</reference>
<proteinExistence type="predicted"/>
<dbReference type="EMBL" id="VSSQ01071176">
    <property type="protein sequence ID" value="MPN22843.1"/>
    <property type="molecule type" value="Genomic_DNA"/>
</dbReference>
<accession>A0A645GGI1</accession>
<feature type="transmembrane region" description="Helical" evidence="7">
    <location>
        <begin position="12"/>
        <end position="30"/>
    </location>
</feature>
<dbReference type="Gene3D" id="1.20.1250.20">
    <property type="entry name" value="MFS general substrate transporter like domains"/>
    <property type="match status" value="1"/>
</dbReference>
<sequence>MGNARNLHKRGYIAYASWFSIGAMILLLGIQKNLWVSLVAAAMLGAAATSFGLIWTSSLQEIVPSDLLGRVSSIDFLGSYTLMPLGYALAGWATDKVGAPFVFIVAGAVVSALAVLALLHPAIRRMD</sequence>
<name>A0A645GGI1_9ZZZZ</name>